<dbReference type="GO" id="GO:0003677">
    <property type="term" value="F:DNA binding"/>
    <property type="evidence" value="ECO:0007669"/>
    <property type="project" value="UniProtKB-KW"/>
</dbReference>
<comment type="similarity">
    <text evidence="1">Belongs to the LysR transcriptional regulatory family.</text>
</comment>
<dbReference type="AlphaFoldDB" id="K2LK50"/>
<keyword evidence="4" id="KW-0238">DNA-binding</keyword>
<dbReference type="EMBL" id="AMRM01000016">
    <property type="protein sequence ID" value="EKF18104.1"/>
    <property type="molecule type" value="Genomic_DNA"/>
</dbReference>
<dbReference type="RefSeq" id="WP_008597721.1">
    <property type="nucleotide sequence ID" value="NZ_AMRM01000016.1"/>
</dbReference>
<evidence type="ECO:0000256" key="4">
    <source>
        <dbReference type="ARBA" id="ARBA00023125"/>
    </source>
</evidence>
<dbReference type="Pfam" id="PF00126">
    <property type="entry name" value="HTH_1"/>
    <property type="match status" value="1"/>
</dbReference>
<dbReference type="GO" id="GO:0003700">
    <property type="term" value="F:DNA-binding transcription factor activity"/>
    <property type="evidence" value="ECO:0007669"/>
    <property type="project" value="InterPro"/>
</dbReference>
<evidence type="ECO:0000259" key="6">
    <source>
        <dbReference type="PROSITE" id="PS50931"/>
    </source>
</evidence>
<name>K2LK50_9HYPH</name>
<dbReference type="eggNOG" id="COG0583">
    <property type="taxonomic scope" value="Bacteria"/>
</dbReference>
<keyword evidence="2" id="KW-0536">Nodulation</keyword>
<evidence type="ECO:0000256" key="3">
    <source>
        <dbReference type="ARBA" id="ARBA00023015"/>
    </source>
</evidence>
<gene>
    <name evidence="7" type="ORF">NA2_14367</name>
</gene>
<proteinExistence type="inferred from homology"/>
<dbReference type="Gene3D" id="3.40.190.10">
    <property type="entry name" value="Periplasmic binding protein-like II"/>
    <property type="match status" value="2"/>
</dbReference>
<dbReference type="PANTHER" id="PTHR30118:SF15">
    <property type="entry name" value="TRANSCRIPTIONAL REGULATORY PROTEIN"/>
    <property type="match status" value="1"/>
</dbReference>
<dbReference type="InterPro" id="IPR000847">
    <property type="entry name" value="LysR_HTH_N"/>
</dbReference>
<evidence type="ECO:0000256" key="2">
    <source>
        <dbReference type="ARBA" id="ARBA00022458"/>
    </source>
</evidence>
<dbReference type="InterPro" id="IPR036390">
    <property type="entry name" value="WH_DNA-bd_sf"/>
</dbReference>
<keyword evidence="8" id="KW-1185">Reference proteome</keyword>
<reference evidence="7 8" key="1">
    <citation type="journal article" date="2012" name="J. Bacteriol.">
        <title>Genome Sequence of Nitratireductor pacificus Type Strain pht-3B.</title>
        <authorList>
            <person name="Lai Q."/>
            <person name="Li G."/>
            <person name="Shao Z."/>
        </authorList>
    </citation>
    <scope>NUCLEOTIDE SEQUENCE [LARGE SCALE GENOMIC DNA]</scope>
    <source>
        <strain evidence="8">pht-3B</strain>
    </source>
</reference>
<keyword evidence="5" id="KW-0804">Transcription</keyword>
<dbReference type="InterPro" id="IPR050389">
    <property type="entry name" value="LysR-type_TF"/>
</dbReference>
<dbReference type="SUPFAM" id="SSF46785">
    <property type="entry name" value="Winged helix' DNA-binding domain"/>
    <property type="match status" value="1"/>
</dbReference>
<dbReference type="InterPro" id="IPR005119">
    <property type="entry name" value="LysR_subst-bd"/>
</dbReference>
<dbReference type="STRING" id="391937.NA2_14367"/>
<comment type="caution">
    <text evidence="7">The sequence shown here is derived from an EMBL/GenBank/DDBJ whole genome shotgun (WGS) entry which is preliminary data.</text>
</comment>
<keyword evidence="3" id="KW-0805">Transcription regulation</keyword>
<dbReference type="Pfam" id="PF03466">
    <property type="entry name" value="LysR_substrate"/>
    <property type="match status" value="1"/>
</dbReference>
<dbReference type="Proteomes" id="UP000006786">
    <property type="component" value="Unassembled WGS sequence"/>
</dbReference>
<evidence type="ECO:0000313" key="8">
    <source>
        <dbReference type="Proteomes" id="UP000006786"/>
    </source>
</evidence>
<sequence length="312" mass="35108">MEKDISLRHLRVLDVLFTERSLTAAANVLDTSQPVLSKILARLRVDFDDPLFVRVGQTMEPTARALELAEPIRRILLASASLDRRSAPFDPMTSRRVFSFFISDVGALRLAPPLMERLQHEAPHVGIRMVSLDRRQLLPRLESGDVDMAIGAFPELVSGIRRRKLFVEGYRGLVRRSHPFTRKAPDQAAYRAARHVLVMARDTGHVHGEVEKLLETALPADRIALRVSGFVAAAMAVKRTDTVATIPANLADYLAEEFNLAKVTVPLATPRFDVALAWHERFHRDPAVRWMRPVLFEILGRRKPRPTAAQEA</sequence>
<evidence type="ECO:0000256" key="5">
    <source>
        <dbReference type="ARBA" id="ARBA00023163"/>
    </source>
</evidence>
<dbReference type="PROSITE" id="PS50931">
    <property type="entry name" value="HTH_LYSR"/>
    <property type="match status" value="1"/>
</dbReference>
<evidence type="ECO:0000256" key="1">
    <source>
        <dbReference type="ARBA" id="ARBA00009437"/>
    </source>
</evidence>
<accession>K2LK50</accession>
<evidence type="ECO:0000313" key="7">
    <source>
        <dbReference type="EMBL" id="EKF18104.1"/>
    </source>
</evidence>
<dbReference type="PATRIC" id="fig|391937.3.peg.2955"/>
<organism evidence="7 8">
    <name type="scientific">Nitratireductor pacificus pht-3B</name>
    <dbReference type="NCBI Taxonomy" id="391937"/>
    <lineage>
        <taxon>Bacteria</taxon>
        <taxon>Pseudomonadati</taxon>
        <taxon>Pseudomonadota</taxon>
        <taxon>Alphaproteobacteria</taxon>
        <taxon>Hyphomicrobiales</taxon>
        <taxon>Phyllobacteriaceae</taxon>
        <taxon>Nitratireductor</taxon>
    </lineage>
</organism>
<protein>
    <submittedName>
        <fullName evidence="7">LysR family transcriptional regulator</fullName>
    </submittedName>
</protein>
<dbReference type="Gene3D" id="1.10.10.10">
    <property type="entry name" value="Winged helix-like DNA-binding domain superfamily/Winged helix DNA-binding domain"/>
    <property type="match status" value="1"/>
</dbReference>
<dbReference type="SUPFAM" id="SSF53850">
    <property type="entry name" value="Periplasmic binding protein-like II"/>
    <property type="match status" value="1"/>
</dbReference>
<dbReference type="InterPro" id="IPR036388">
    <property type="entry name" value="WH-like_DNA-bd_sf"/>
</dbReference>
<feature type="domain" description="HTH lysR-type" evidence="6">
    <location>
        <begin position="5"/>
        <end position="62"/>
    </location>
</feature>
<dbReference type="CDD" id="cd08459">
    <property type="entry name" value="PBP2_DntR_NahR_LinR_like"/>
    <property type="match status" value="1"/>
</dbReference>
<dbReference type="PANTHER" id="PTHR30118">
    <property type="entry name" value="HTH-TYPE TRANSCRIPTIONAL REGULATOR LEUO-RELATED"/>
    <property type="match status" value="1"/>
</dbReference>